<dbReference type="InterPro" id="IPR025669">
    <property type="entry name" value="AAA_dom"/>
</dbReference>
<dbReference type="InterPro" id="IPR050678">
    <property type="entry name" value="DNA_Partitioning_ATPase"/>
</dbReference>
<dbReference type="Gene3D" id="3.40.50.300">
    <property type="entry name" value="P-loop containing nucleotide triphosphate hydrolases"/>
    <property type="match status" value="1"/>
</dbReference>
<dbReference type="Pfam" id="PF13614">
    <property type="entry name" value="AAA_31"/>
    <property type="match status" value="1"/>
</dbReference>
<evidence type="ECO:0000256" key="1">
    <source>
        <dbReference type="SAM" id="MobiDB-lite"/>
    </source>
</evidence>
<dbReference type="InterPro" id="IPR014756">
    <property type="entry name" value="Ig_E-set"/>
</dbReference>
<dbReference type="InterPro" id="IPR013783">
    <property type="entry name" value="Ig-like_fold"/>
</dbReference>
<dbReference type="FunFam" id="3.40.50.300:FF:000285">
    <property type="entry name" value="Sporulation initiation inhibitor Soj"/>
    <property type="match status" value="1"/>
</dbReference>
<dbReference type="CDD" id="cd02042">
    <property type="entry name" value="ParAB_family"/>
    <property type="match status" value="1"/>
</dbReference>
<evidence type="ECO:0000259" key="3">
    <source>
        <dbReference type="Pfam" id="PF16561"/>
    </source>
</evidence>
<feature type="domain" description="AMP-activated protein kinase glycogen-binding" evidence="3">
    <location>
        <begin position="378"/>
        <end position="451"/>
    </location>
</feature>
<dbReference type="SUPFAM" id="SSF52540">
    <property type="entry name" value="P-loop containing nucleoside triphosphate hydrolases"/>
    <property type="match status" value="1"/>
</dbReference>
<feature type="compositionally biased region" description="Low complexity" evidence="1">
    <location>
        <begin position="293"/>
        <end position="316"/>
    </location>
</feature>
<comment type="caution">
    <text evidence="4">The sequence shown here is derived from an EMBL/GenBank/DDBJ whole genome shotgun (WGS) entry which is preliminary data.</text>
</comment>
<dbReference type="AlphaFoldDB" id="A0AAW6TX33"/>
<feature type="domain" description="AAA" evidence="2">
    <location>
        <begin position="1"/>
        <end position="180"/>
    </location>
</feature>
<dbReference type="Pfam" id="PF16561">
    <property type="entry name" value="AMPK1_CBM"/>
    <property type="match status" value="1"/>
</dbReference>
<evidence type="ECO:0000259" key="2">
    <source>
        <dbReference type="Pfam" id="PF13614"/>
    </source>
</evidence>
<dbReference type="RefSeq" id="WP_349244240.1">
    <property type="nucleotide sequence ID" value="NZ_JASCXX010000007.1"/>
</dbReference>
<dbReference type="SUPFAM" id="SSF81296">
    <property type="entry name" value="E set domains"/>
    <property type="match status" value="1"/>
</dbReference>
<feature type="region of interest" description="Disordered" evidence="1">
    <location>
        <begin position="287"/>
        <end position="316"/>
    </location>
</feature>
<dbReference type="Proteomes" id="UP001431776">
    <property type="component" value="Unassembled WGS sequence"/>
</dbReference>
<accession>A0AAW6TX33</accession>
<reference evidence="4" key="1">
    <citation type="submission" date="2023-05" db="EMBL/GenBank/DDBJ databases">
        <title>Anaerotaeda fermentans gen. nov., sp. nov., a novel anaerobic planctomycete of the new family within the order Sedimentisphaerales isolated from Taman Peninsula, Russia.</title>
        <authorList>
            <person name="Khomyakova M.A."/>
            <person name="Merkel A.Y."/>
            <person name="Slobodkin A.I."/>
        </authorList>
    </citation>
    <scope>NUCLEOTIDE SEQUENCE</scope>
    <source>
        <strain evidence="4">M17dextr</strain>
    </source>
</reference>
<sequence length="451" mass="49621">MRTIAVVNQKGGCGKTTVSINLASALASLDKKVLLVDMDPQSHCAVGLAVPEEQIEQSIYDVLISESRNEPMRLTEILWQIGERLELAPASIDLSAFEQQMAGIPERECCLKKVLDGVSTEYDFAVIDCPPAVSLLTFTALRAATDVLVPVETGYFALHGLSKQLETLSILCKRCQQKVSVRVLASMYDIRTKMAREILAELRSHFSDRMFKTVINFNTRIKEASSFGQPINEYDPASKGQQDFRSLAQELIGAEEGSVTKSKRLVDTLADQLESIGASATELLRTTQPEPQPQVQPEVQAAPAPAPAAVESASSPVAETLELEEEPISLPESAGATFETSVESFTQSSPTMDTKLSDYYGVSQIRDAVVFVTLYPRASNVQIAGDFNNWQPDATCMERVGDSGVWQAKLKLPNGTYRYRLVVDGQWQQDPYNERTELNPYGELNSVVEIQ</sequence>
<protein>
    <submittedName>
        <fullName evidence="4">AAA family ATPase</fullName>
    </submittedName>
</protein>
<dbReference type="PANTHER" id="PTHR13696:SF52">
    <property type="entry name" value="PARA FAMILY PROTEIN CT_582"/>
    <property type="match status" value="1"/>
</dbReference>
<evidence type="ECO:0000313" key="5">
    <source>
        <dbReference type="Proteomes" id="UP001431776"/>
    </source>
</evidence>
<dbReference type="PANTHER" id="PTHR13696">
    <property type="entry name" value="P-LOOP CONTAINING NUCLEOSIDE TRIPHOSPHATE HYDROLASE"/>
    <property type="match status" value="1"/>
</dbReference>
<dbReference type="InterPro" id="IPR027417">
    <property type="entry name" value="P-loop_NTPase"/>
</dbReference>
<evidence type="ECO:0000313" key="4">
    <source>
        <dbReference type="EMBL" id="MDI6448829.1"/>
    </source>
</evidence>
<gene>
    <name evidence="4" type="ORF">QJ522_07205</name>
</gene>
<dbReference type="EMBL" id="JASCXX010000007">
    <property type="protein sequence ID" value="MDI6448829.1"/>
    <property type="molecule type" value="Genomic_DNA"/>
</dbReference>
<dbReference type="CDD" id="cd02859">
    <property type="entry name" value="E_set_AMPKbeta_like_N"/>
    <property type="match status" value="1"/>
</dbReference>
<dbReference type="Gene3D" id="2.60.40.10">
    <property type="entry name" value="Immunoglobulins"/>
    <property type="match status" value="1"/>
</dbReference>
<organism evidence="4 5">
    <name type="scientific">Anaerobaca lacustris</name>
    <dbReference type="NCBI Taxonomy" id="3044600"/>
    <lineage>
        <taxon>Bacteria</taxon>
        <taxon>Pseudomonadati</taxon>
        <taxon>Planctomycetota</taxon>
        <taxon>Phycisphaerae</taxon>
        <taxon>Sedimentisphaerales</taxon>
        <taxon>Anaerobacaceae</taxon>
        <taxon>Anaerobaca</taxon>
    </lineage>
</organism>
<dbReference type="InterPro" id="IPR032640">
    <property type="entry name" value="AMPK1_CBM"/>
</dbReference>
<name>A0AAW6TX33_9BACT</name>
<keyword evidence="5" id="KW-1185">Reference proteome</keyword>
<proteinExistence type="predicted"/>